<sequence length="66" mass="7989">MDYNILLEVKTESGDEYKFRLNRPLSEKEFEIFVQDNLPEEYDEEDGIYISEYKFTEIDSIKKIDI</sequence>
<reference evidence="1" key="1">
    <citation type="journal article" date="2021" name="Proc. Natl. Acad. Sci. U.S.A.">
        <title>A Catalog of Tens of Thousands of Viruses from Human Metagenomes Reveals Hidden Associations with Chronic Diseases.</title>
        <authorList>
            <person name="Tisza M.J."/>
            <person name="Buck C.B."/>
        </authorList>
    </citation>
    <scope>NUCLEOTIDE SEQUENCE</scope>
    <source>
        <strain evidence="1">CtPuP5</strain>
    </source>
</reference>
<proteinExistence type="predicted"/>
<protein>
    <submittedName>
        <fullName evidence="1">Uncharacterized protein</fullName>
    </submittedName>
</protein>
<accession>A0A8S5LA23</accession>
<organism evidence="1">
    <name type="scientific">Myoviridae sp. ctPuP5</name>
    <dbReference type="NCBI Taxonomy" id="2823543"/>
    <lineage>
        <taxon>Viruses</taxon>
        <taxon>Duplodnaviria</taxon>
        <taxon>Heunggongvirae</taxon>
        <taxon>Uroviricota</taxon>
        <taxon>Caudoviricetes</taxon>
    </lineage>
</organism>
<dbReference type="EMBL" id="BK014662">
    <property type="protein sequence ID" value="DAD66750.1"/>
    <property type="molecule type" value="Genomic_DNA"/>
</dbReference>
<evidence type="ECO:0000313" key="1">
    <source>
        <dbReference type="EMBL" id="DAD66750.1"/>
    </source>
</evidence>
<name>A0A8S5LA23_9CAUD</name>